<evidence type="ECO:0000313" key="2">
    <source>
        <dbReference type="Proteomes" id="UP001597508"/>
    </source>
</evidence>
<dbReference type="SUPFAM" id="SSF49464">
    <property type="entry name" value="Carboxypeptidase regulatory domain-like"/>
    <property type="match status" value="1"/>
</dbReference>
<sequence>MRSLLSSLKYLLCIPIIALFFSNQSIYSQNVTNEQSIDTVPFIRFGNISTKFNRSSFELKKGNIVSNVLKVVNHDTRVTTFTVDALFPGGWTRIDDANKVYSVRPKDTVIVPIIISPTKLINGNTEIVVNTFIISTDGQQIGNNFFTLTTKKKVAWSLGIKNNTNYYFKNDENEKDFTFSVDNNGNYKQDVFLSYTVPRKDLILADTLSTEIKDPSTTFTLAPGESREFTYRAIATSFNERNRKRISINNFSPITNTERITRSLVVNSSEPKISKTALQKRTKLNFIKLPNEIEASPYGYPYLPLIVDLNAQNILDDRSFLSLNLQGFKQLNPKASLLYFTQFNYSNSFFTNNVFRNAPWYVGYFDDKKSIEVGQISGDLIGTSAAGKGIKAAYRFNEQHTAGAFYTNSAGFVDFNTGIISYGGWYRLKYNENIRLTARAGRSNNKIINTTTTVATVQPTVRFLNAHTVSMIGGFSNQEFELNNTTVNRNGYIIGTNYSSIVLNRKLKANINLRYNDRNFSNGTTERAFLNQRLTYELKNGWLGIMSGNYQKTRVFNRNTDQFLYNQETLFSNLVFSKRTPTGSYQPGVFYEYRNFPNNSFVLRGLNFRYSIFNLDQNFLSSLFTRAGYAKPRNQVDSKEYFSLEVSGLFRYRTWNVTARYNLGTFSSISSQQNQNDLVTPQSLRLSVQNQHLFANRHFAMESSLIYSFNNVFKNHSVGLFPQAYYFSNSGWRFGLSANYIFTTSDFSSVFDLNDPNNPNQQNLGPTTTSNLNLNFSLRKEFGVPIPFTKKIAATTEFVSFLDINGNGIKEKDETSVQNVVIKVNKNEVITDAEGKATIKNLKLDKYKFETLALEDLNGWFANTQDSIVINQDGINYIPFVRGIKVYGDVIVDRQKIAVTDNKPLDLSRIKISAVKGDKVYNTLTDANGRFEFYLPFGQYTITMDEGILGDRFRITRNNLSVQLRNNQDGAYVSFYIVEKRRKVIFKDFTKKKNE</sequence>
<dbReference type="InterPro" id="IPR008969">
    <property type="entry name" value="CarboxyPept-like_regulatory"/>
</dbReference>
<gene>
    <name evidence="1" type="ORF">ACFSRZ_08720</name>
</gene>
<organism evidence="1 2">
    <name type="scientific">Pseudotenacibaculum haliotis</name>
    <dbReference type="NCBI Taxonomy" id="1862138"/>
    <lineage>
        <taxon>Bacteria</taxon>
        <taxon>Pseudomonadati</taxon>
        <taxon>Bacteroidota</taxon>
        <taxon>Flavobacteriia</taxon>
        <taxon>Flavobacteriales</taxon>
        <taxon>Flavobacteriaceae</taxon>
        <taxon>Pseudotenacibaculum</taxon>
    </lineage>
</organism>
<comment type="caution">
    <text evidence="1">The sequence shown here is derived from an EMBL/GenBank/DDBJ whole genome shotgun (WGS) entry which is preliminary data.</text>
</comment>
<reference evidence="2" key="1">
    <citation type="journal article" date="2019" name="Int. J. Syst. Evol. Microbiol.">
        <title>The Global Catalogue of Microorganisms (GCM) 10K type strain sequencing project: providing services to taxonomists for standard genome sequencing and annotation.</title>
        <authorList>
            <consortium name="The Broad Institute Genomics Platform"/>
            <consortium name="The Broad Institute Genome Sequencing Center for Infectious Disease"/>
            <person name="Wu L."/>
            <person name="Ma J."/>
        </authorList>
    </citation>
    <scope>NUCLEOTIDE SEQUENCE [LARGE SCALE GENOMIC DNA]</scope>
    <source>
        <strain evidence="2">KCTC 52127</strain>
    </source>
</reference>
<name>A0ABW5LTB6_9FLAO</name>
<dbReference type="EMBL" id="JBHULH010000004">
    <property type="protein sequence ID" value="MFD2567454.1"/>
    <property type="molecule type" value="Genomic_DNA"/>
</dbReference>
<evidence type="ECO:0008006" key="3">
    <source>
        <dbReference type="Google" id="ProtNLM"/>
    </source>
</evidence>
<proteinExistence type="predicted"/>
<dbReference type="Proteomes" id="UP001597508">
    <property type="component" value="Unassembled WGS sequence"/>
</dbReference>
<evidence type="ECO:0000313" key="1">
    <source>
        <dbReference type="EMBL" id="MFD2567454.1"/>
    </source>
</evidence>
<accession>A0ABW5LTB6</accession>
<dbReference type="RefSeq" id="WP_379666164.1">
    <property type="nucleotide sequence ID" value="NZ_JBHULH010000004.1"/>
</dbReference>
<keyword evidence="2" id="KW-1185">Reference proteome</keyword>
<protein>
    <recommendedName>
        <fullName evidence="3">SD-repeat containing protein B domain-containing protein</fullName>
    </recommendedName>
</protein>